<dbReference type="InterPro" id="IPR050227">
    <property type="entry name" value="Rab"/>
</dbReference>
<dbReference type="InterPro" id="IPR027417">
    <property type="entry name" value="P-loop_NTPase"/>
</dbReference>
<keyword evidence="1" id="KW-0547">Nucleotide-binding</keyword>
<dbReference type="SMART" id="SM00174">
    <property type="entry name" value="RHO"/>
    <property type="match status" value="1"/>
</dbReference>
<dbReference type="PRINTS" id="PR00449">
    <property type="entry name" value="RASTRNSFRMNG"/>
</dbReference>
<dbReference type="SMART" id="SM00173">
    <property type="entry name" value="RAS"/>
    <property type="match status" value="1"/>
</dbReference>
<dbReference type="Pfam" id="PF00071">
    <property type="entry name" value="Ras"/>
    <property type="match status" value="1"/>
</dbReference>
<organism evidence="3">
    <name type="scientific">Trepomonas sp. PC1</name>
    <dbReference type="NCBI Taxonomy" id="1076344"/>
    <lineage>
        <taxon>Eukaryota</taxon>
        <taxon>Metamonada</taxon>
        <taxon>Diplomonadida</taxon>
        <taxon>Hexamitidae</taxon>
        <taxon>Hexamitinae</taxon>
        <taxon>Trepomonas</taxon>
    </lineage>
</organism>
<dbReference type="InterPro" id="IPR001806">
    <property type="entry name" value="Small_GTPase"/>
</dbReference>
<accession>A0A146K6Q3</accession>
<evidence type="ECO:0000256" key="1">
    <source>
        <dbReference type="ARBA" id="ARBA00022741"/>
    </source>
</evidence>
<gene>
    <name evidence="3" type="ORF">TPC1_16854</name>
</gene>
<dbReference type="PANTHER" id="PTHR47977">
    <property type="entry name" value="RAS-RELATED PROTEIN RAB"/>
    <property type="match status" value="1"/>
</dbReference>
<dbReference type="EMBL" id="GDID01005091">
    <property type="protein sequence ID" value="JAP91515.1"/>
    <property type="molecule type" value="Transcribed_RNA"/>
</dbReference>
<dbReference type="PROSITE" id="PS51419">
    <property type="entry name" value="RAB"/>
    <property type="match status" value="1"/>
</dbReference>
<protein>
    <submittedName>
        <fullName evidence="3">Rab-like protein</fullName>
    </submittedName>
</protein>
<sequence>QILKVVFAGASAVGKTTIIQQYINNASVETNPTLTAAYIQHKLNENTTLHIWDTAGQERFDAITPAYFKGADVIALVFSLIDEQSLQKLEKYYIQAQTRAPKARIFLLGNKNDLDDKKLSENIIKDYILKFEARYYSISAKTGENLKNVFDDVGMVEKQADIQQKLIFNAEPKEKEKCC</sequence>
<dbReference type="CDD" id="cd00154">
    <property type="entry name" value="Rab"/>
    <property type="match status" value="1"/>
</dbReference>
<dbReference type="Gene3D" id="3.40.50.300">
    <property type="entry name" value="P-loop containing nucleotide triphosphate hydrolases"/>
    <property type="match status" value="1"/>
</dbReference>
<keyword evidence="2" id="KW-0342">GTP-binding</keyword>
<dbReference type="FunFam" id="3.40.50.300:FF:001329">
    <property type="entry name" value="Small GTP-binding protein, putative"/>
    <property type="match status" value="1"/>
</dbReference>
<name>A0A146K6Q3_9EUKA</name>
<feature type="non-terminal residue" evidence="3">
    <location>
        <position position="1"/>
    </location>
</feature>
<proteinExistence type="predicted"/>
<dbReference type="InterPro" id="IPR005225">
    <property type="entry name" value="Small_GTP-bd"/>
</dbReference>
<dbReference type="AlphaFoldDB" id="A0A146K6Q3"/>
<evidence type="ECO:0000256" key="2">
    <source>
        <dbReference type="ARBA" id="ARBA00023134"/>
    </source>
</evidence>
<dbReference type="SMART" id="SM00175">
    <property type="entry name" value="RAB"/>
    <property type="match status" value="1"/>
</dbReference>
<dbReference type="NCBIfam" id="TIGR00231">
    <property type="entry name" value="small_GTP"/>
    <property type="match status" value="1"/>
</dbReference>
<dbReference type="GO" id="GO:0003924">
    <property type="term" value="F:GTPase activity"/>
    <property type="evidence" value="ECO:0007669"/>
    <property type="project" value="InterPro"/>
</dbReference>
<dbReference type="SUPFAM" id="SSF52540">
    <property type="entry name" value="P-loop containing nucleoside triphosphate hydrolases"/>
    <property type="match status" value="1"/>
</dbReference>
<reference evidence="3" key="1">
    <citation type="submission" date="2015-07" db="EMBL/GenBank/DDBJ databases">
        <title>Adaptation to a free-living lifestyle via gene acquisitions in the diplomonad Trepomonas sp. PC1.</title>
        <authorList>
            <person name="Xu F."/>
            <person name="Jerlstrom-Hultqvist J."/>
            <person name="Kolisko M."/>
            <person name="Simpson A.G.B."/>
            <person name="Roger A.J."/>
            <person name="Svard S.G."/>
            <person name="Andersson J.O."/>
        </authorList>
    </citation>
    <scope>NUCLEOTIDE SEQUENCE</scope>
    <source>
        <strain evidence="3">PC1</strain>
    </source>
</reference>
<dbReference type="PROSITE" id="PS51421">
    <property type="entry name" value="RAS"/>
    <property type="match status" value="1"/>
</dbReference>
<dbReference type="GO" id="GO:0005525">
    <property type="term" value="F:GTP binding"/>
    <property type="evidence" value="ECO:0007669"/>
    <property type="project" value="UniProtKB-KW"/>
</dbReference>
<evidence type="ECO:0000313" key="3">
    <source>
        <dbReference type="EMBL" id="JAP91515.1"/>
    </source>
</evidence>